<dbReference type="CDD" id="cd05379">
    <property type="entry name" value="CAP_bacterial"/>
    <property type="match status" value="1"/>
</dbReference>
<dbReference type="PANTHER" id="PTHR44103:SF1">
    <property type="entry name" value="PROPROTEIN CONVERTASE P"/>
    <property type="match status" value="1"/>
</dbReference>
<evidence type="ECO:0000256" key="1">
    <source>
        <dbReference type="ARBA" id="ARBA00022729"/>
    </source>
</evidence>
<protein>
    <recommendedName>
        <fullName evidence="3">SCP domain-containing protein</fullName>
    </recommendedName>
</protein>
<evidence type="ECO:0000256" key="2">
    <source>
        <dbReference type="SAM" id="SignalP"/>
    </source>
</evidence>
<accession>A0A2V5LBC2</accession>
<dbReference type="PANTHER" id="PTHR44103">
    <property type="entry name" value="PROPROTEIN CONVERTASE P"/>
    <property type="match status" value="1"/>
</dbReference>
<dbReference type="SUPFAM" id="SSF69318">
    <property type="entry name" value="Integrin alpha N-terminal domain"/>
    <property type="match status" value="1"/>
</dbReference>
<dbReference type="InterPro" id="IPR035940">
    <property type="entry name" value="CAP_sf"/>
</dbReference>
<dbReference type="RefSeq" id="WP_110499690.1">
    <property type="nucleotide sequence ID" value="NZ_QJVD01000003.1"/>
</dbReference>
<dbReference type="Proteomes" id="UP000247832">
    <property type="component" value="Unassembled WGS sequence"/>
</dbReference>
<keyword evidence="1 2" id="KW-0732">Signal</keyword>
<dbReference type="Gene3D" id="3.40.33.10">
    <property type="entry name" value="CAP"/>
    <property type="match status" value="1"/>
</dbReference>
<gene>
    <name evidence="4" type="ORF">CVV68_03795</name>
</gene>
<reference evidence="4 5" key="1">
    <citation type="submission" date="2018-05" db="EMBL/GenBank/DDBJ databases">
        <title>Genetic diversity of glacier-inhabiting Cryobacterium bacteria in China and description of Cryobacterium mengkeensis sp. nov. and Arthrobacter glacialis sp. nov.</title>
        <authorList>
            <person name="Liu Q."/>
            <person name="Xin Y.-H."/>
        </authorList>
    </citation>
    <scope>NUCLEOTIDE SEQUENCE [LARGE SCALE GENOMIC DNA]</scope>
    <source>
        <strain evidence="4 5">LI2</strain>
    </source>
</reference>
<dbReference type="Pfam" id="PF13517">
    <property type="entry name" value="FG-GAP_3"/>
    <property type="match status" value="1"/>
</dbReference>
<dbReference type="InterPro" id="IPR028994">
    <property type="entry name" value="Integrin_alpha_N"/>
</dbReference>
<feature type="chain" id="PRO_5015866397" description="SCP domain-containing protein" evidence="2">
    <location>
        <begin position="28"/>
        <end position="434"/>
    </location>
</feature>
<feature type="signal peptide" evidence="2">
    <location>
        <begin position="1"/>
        <end position="27"/>
    </location>
</feature>
<organism evidence="4 5">
    <name type="scientific">Arthrobacter livingstonensis</name>
    <dbReference type="NCBI Taxonomy" id="670078"/>
    <lineage>
        <taxon>Bacteria</taxon>
        <taxon>Bacillati</taxon>
        <taxon>Actinomycetota</taxon>
        <taxon>Actinomycetes</taxon>
        <taxon>Micrococcales</taxon>
        <taxon>Micrococcaceae</taxon>
        <taxon>Arthrobacter</taxon>
    </lineage>
</organism>
<dbReference type="InterPro" id="IPR013517">
    <property type="entry name" value="FG-GAP"/>
</dbReference>
<proteinExistence type="predicted"/>
<dbReference type="OrthoDB" id="8611574at2"/>
<dbReference type="SUPFAM" id="SSF55797">
    <property type="entry name" value="PR-1-like"/>
    <property type="match status" value="1"/>
</dbReference>
<dbReference type="Pfam" id="PF00188">
    <property type="entry name" value="CAP"/>
    <property type="match status" value="1"/>
</dbReference>
<comment type="caution">
    <text evidence="4">The sequence shown here is derived from an EMBL/GenBank/DDBJ whole genome shotgun (WGS) entry which is preliminary data.</text>
</comment>
<evidence type="ECO:0000259" key="3">
    <source>
        <dbReference type="Pfam" id="PF00188"/>
    </source>
</evidence>
<dbReference type="AlphaFoldDB" id="A0A2V5LBC2"/>
<sequence length="434" mass="45586">MRKFFGVLSALALTAAIMTSGVAPSWAAPAPEAASRAAVPAAPTVSDPFLAKVLAVANSYRAANGAGPVVWNAAISTGSQQWAATVNGRINNGTVDMNKLHRTDYGRSILPKGADMSSEIIGINNNAQQIVDWWMGSPGHRAALLDKQATDIGFGQVKTTKAGWNGMTVVVANLAGYAASRAKQPQPPPVPVANNGDVAAVDPAGNLFIYGSARGGDLWQRKFVSAGWAGTQQLEIVDFNSDGRQDIIAKWKDGLLTVSYGQANGTLKAALRIGTGWGAYDIIATKWRSADKFPGLVAKQRVTGELFYYPSPNGTGFSARTKIGTGWGPLTILGVDFDGDGRPDIAARNRTGQLLLYRGNGGGGFIYETRRVIGTGWGSMTHLSGISNHLGTNAWGVLARDGAGNLLHYPILKGRWGARSQIGSGGWAPLLLGS</sequence>
<dbReference type="EMBL" id="QJVD01000003">
    <property type="protein sequence ID" value="PYI68941.1"/>
    <property type="molecule type" value="Genomic_DNA"/>
</dbReference>
<evidence type="ECO:0000313" key="5">
    <source>
        <dbReference type="Proteomes" id="UP000247832"/>
    </source>
</evidence>
<feature type="domain" description="SCP" evidence="3">
    <location>
        <begin position="55"/>
        <end position="161"/>
    </location>
</feature>
<dbReference type="InterPro" id="IPR014044">
    <property type="entry name" value="CAP_dom"/>
</dbReference>
<name>A0A2V5LBC2_9MICC</name>
<keyword evidence="5" id="KW-1185">Reference proteome</keyword>
<evidence type="ECO:0000313" key="4">
    <source>
        <dbReference type="EMBL" id="PYI68941.1"/>
    </source>
</evidence>